<comment type="cofactor">
    <cofactor evidence="2">
        <name>Ca(2+)</name>
        <dbReference type="ChEBI" id="CHEBI:29108"/>
    </cofactor>
</comment>
<comment type="function">
    <text evidence="2">May mediate accelerated ATP-independent bidirectional transbilayer migration of phospholipids upon binding calcium ions that results in a loss of phospholipid asymmetry in the plasma membrane.</text>
</comment>
<evidence type="ECO:0000256" key="3">
    <source>
        <dbReference type="SAM" id="MobiDB-lite"/>
    </source>
</evidence>
<evidence type="ECO:0000256" key="2">
    <source>
        <dbReference type="RuleBase" id="RU363116"/>
    </source>
</evidence>
<name>A0AAV7JL77_9METZ</name>
<dbReference type="InterPro" id="IPR005552">
    <property type="entry name" value="Scramblase"/>
</dbReference>
<gene>
    <name evidence="4" type="ORF">LOD99_6502</name>
</gene>
<sequence length="354" mass="39527">MSEGLSSITESEEGNKVPEQTSAQPEVHQDDEPKQPFVDDVKEGIPQAQQLPAQVHVIPQGYGQSEVYAQSPPLGPENPQGVPGPAPQGYVQSQGIAPFPAPPGSQQQPVGAPQQQQPIQWMPPPEAIASCPPGLEYLTLIDQILVHQQVELWEVVTAYQTANRYIVKNTLGQQIYFAAEESNLCCRQYCGINRPFELSILDNSQKEVIHMVREFACSTHCYCFWIKQRLEVQSPPGQVIGYVRQDCSFWNPRFTCMNAEEQEILTISGSMLALCCLQYAPEIKFEVASLDGTVVGSVIKQWSGLAKELFTSADNFGISFPMDLDVRMKAVMIGACFLIDYIFFENQPRARRRR</sequence>
<dbReference type="GO" id="GO:0005886">
    <property type="term" value="C:plasma membrane"/>
    <property type="evidence" value="ECO:0007669"/>
    <property type="project" value="TreeGrafter"/>
</dbReference>
<evidence type="ECO:0000256" key="1">
    <source>
        <dbReference type="ARBA" id="ARBA00005350"/>
    </source>
</evidence>
<evidence type="ECO:0000313" key="4">
    <source>
        <dbReference type="EMBL" id="KAI6649712.1"/>
    </source>
</evidence>
<reference evidence="4 5" key="1">
    <citation type="journal article" date="2023" name="BMC Biol.">
        <title>The compact genome of the sponge Oopsacas minuta (Hexactinellida) is lacking key metazoan core genes.</title>
        <authorList>
            <person name="Santini S."/>
            <person name="Schenkelaars Q."/>
            <person name="Jourda C."/>
            <person name="Duchesne M."/>
            <person name="Belahbib H."/>
            <person name="Rocher C."/>
            <person name="Selva M."/>
            <person name="Riesgo A."/>
            <person name="Vervoort M."/>
            <person name="Leys S.P."/>
            <person name="Kodjabachian L."/>
            <person name="Le Bivic A."/>
            <person name="Borchiellini C."/>
            <person name="Claverie J.M."/>
            <person name="Renard E."/>
        </authorList>
    </citation>
    <scope>NUCLEOTIDE SEQUENCE [LARGE SCALE GENOMIC DNA]</scope>
    <source>
        <strain evidence="4">SPO-2</strain>
    </source>
</reference>
<protein>
    <recommendedName>
        <fullName evidence="2">Phospholipid scramblase</fullName>
    </recommendedName>
</protein>
<organism evidence="4 5">
    <name type="scientific">Oopsacas minuta</name>
    <dbReference type="NCBI Taxonomy" id="111878"/>
    <lineage>
        <taxon>Eukaryota</taxon>
        <taxon>Metazoa</taxon>
        <taxon>Porifera</taxon>
        <taxon>Hexactinellida</taxon>
        <taxon>Hexasterophora</taxon>
        <taxon>Lyssacinosida</taxon>
        <taxon>Leucopsacidae</taxon>
        <taxon>Oopsacas</taxon>
    </lineage>
</organism>
<proteinExistence type="inferred from homology"/>
<keyword evidence="2" id="KW-0564">Palmitate</keyword>
<dbReference type="SUPFAM" id="SSF54518">
    <property type="entry name" value="Tubby C-terminal domain-like"/>
    <property type="match status" value="1"/>
</dbReference>
<keyword evidence="5" id="KW-1185">Reference proteome</keyword>
<feature type="compositionally biased region" description="Low complexity" evidence="3">
    <location>
        <begin position="104"/>
        <end position="117"/>
    </location>
</feature>
<dbReference type="AlphaFoldDB" id="A0AAV7JL77"/>
<feature type="region of interest" description="Disordered" evidence="3">
    <location>
        <begin position="1"/>
        <end position="53"/>
    </location>
</feature>
<dbReference type="Pfam" id="PF03803">
    <property type="entry name" value="Scramblase"/>
    <property type="match status" value="1"/>
</dbReference>
<feature type="compositionally biased region" description="Basic and acidic residues" evidence="3">
    <location>
        <begin position="27"/>
        <end position="43"/>
    </location>
</feature>
<dbReference type="PANTHER" id="PTHR23248">
    <property type="entry name" value="PHOSPHOLIPID SCRAMBLASE-RELATED"/>
    <property type="match status" value="1"/>
</dbReference>
<comment type="similarity">
    <text evidence="1 2">Belongs to the phospholipid scramblase family.</text>
</comment>
<comment type="caution">
    <text evidence="4">The sequence shown here is derived from an EMBL/GenBank/DDBJ whole genome shotgun (WGS) entry which is preliminary data.</text>
</comment>
<keyword evidence="2" id="KW-0449">Lipoprotein</keyword>
<dbReference type="PANTHER" id="PTHR23248:SF9">
    <property type="entry name" value="PHOSPHOLIPID SCRAMBLASE"/>
    <property type="match status" value="1"/>
</dbReference>
<keyword evidence="2" id="KW-0106">Calcium</keyword>
<accession>A0AAV7JL77</accession>
<dbReference type="InterPro" id="IPR025659">
    <property type="entry name" value="Tubby-like_C"/>
</dbReference>
<dbReference type="GO" id="GO:0017128">
    <property type="term" value="F:phospholipid scramblase activity"/>
    <property type="evidence" value="ECO:0007669"/>
    <property type="project" value="InterPro"/>
</dbReference>
<dbReference type="EMBL" id="JAKMXF010000318">
    <property type="protein sequence ID" value="KAI6649712.1"/>
    <property type="molecule type" value="Genomic_DNA"/>
</dbReference>
<evidence type="ECO:0000313" key="5">
    <source>
        <dbReference type="Proteomes" id="UP001165289"/>
    </source>
</evidence>
<dbReference type="Proteomes" id="UP001165289">
    <property type="component" value="Unassembled WGS sequence"/>
</dbReference>
<feature type="region of interest" description="Disordered" evidence="3">
    <location>
        <begin position="66"/>
        <end position="117"/>
    </location>
</feature>